<accession>A0A4Q9MLT5</accession>
<protein>
    <submittedName>
        <fullName evidence="1">Uncharacterized protein</fullName>
    </submittedName>
</protein>
<reference evidence="1" key="1">
    <citation type="submission" date="2019-01" db="EMBL/GenBank/DDBJ databases">
        <title>Draft genome sequences of three monokaryotic isolates of the white-rot basidiomycete fungus Dichomitus squalens.</title>
        <authorList>
            <consortium name="DOE Joint Genome Institute"/>
            <person name="Lopez S.C."/>
            <person name="Andreopoulos B."/>
            <person name="Pangilinan J."/>
            <person name="Lipzen A."/>
            <person name="Riley R."/>
            <person name="Ahrendt S."/>
            <person name="Ng V."/>
            <person name="Barry K."/>
            <person name="Daum C."/>
            <person name="Grigoriev I.V."/>
            <person name="Hilden K.S."/>
            <person name="Makela M.R."/>
            <person name="de Vries R.P."/>
        </authorList>
    </citation>
    <scope>NUCLEOTIDE SEQUENCE [LARGE SCALE GENOMIC DNA]</scope>
    <source>
        <strain evidence="1">OM18370.1</strain>
    </source>
</reference>
<proteinExistence type="predicted"/>
<evidence type="ECO:0000313" key="1">
    <source>
        <dbReference type="EMBL" id="TBU27788.1"/>
    </source>
</evidence>
<dbReference type="Proteomes" id="UP000292957">
    <property type="component" value="Unassembled WGS sequence"/>
</dbReference>
<gene>
    <name evidence="1" type="ORF">BD311DRAFT_759675</name>
</gene>
<dbReference type="AlphaFoldDB" id="A0A4Q9MLT5"/>
<dbReference type="EMBL" id="ML143428">
    <property type="protein sequence ID" value="TBU27788.1"/>
    <property type="molecule type" value="Genomic_DNA"/>
</dbReference>
<organism evidence="1">
    <name type="scientific">Dichomitus squalens</name>
    <dbReference type="NCBI Taxonomy" id="114155"/>
    <lineage>
        <taxon>Eukaryota</taxon>
        <taxon>Fungi</taxon>
        <taxon>Dikarya</taxon>
        <taxon>Basidiomycota</taxon>
        <taxon>Agaricomycotina</taxon>
        <taxon>Agaricomycetes</taxon>
        <taxon>Polyporales</taxon>
        <taxon>Polyporaceae</taxon>
        <taxon>Dichomitus</taxon>
    </lineage>
</organism>
<sequence>MCGYLPRTEAQGREHRVICVRCPRDVSSGTIPPVLSSLARDASTATRATHSAAGPSSFRPSVHQFLDRCIFPLLLGALQVGLGSICTCGEMPA</sequence>
<name>A0A4Q9MLT5_9APHY</name>